<reference evidence="2 3" key="1">
    <citation type="journal article" date="2024" name="J Genomics">
        <title>Draft genome sequencing and assembly of Favolaschia claudopus CIRM-BRFM 2984 isolated from oak limbs.</title>
        <authorList>
            <person name="Navarro D."/>
            <person name="Drula E."/>
            <person name="Chaduli D."/>
            <person name="Cazenave R."/>
            <person name="Ahrendt S."/>
            <person name="Wang J."/>
            <person name="Lipzen A."/>
            <person name="Daum C."/>
            <person name="Barry K."/>
            <person name="Grigoriev I.V."/>
            <person name="Favel A."/>
            <person name="Rosso M.N."/>
            <person name="Martin F."/>
        </authorList>
    </citation>
    <scope>NUCLEOTIDE SEQUENCE [LARGE SCALE GENOMIC DNA]</scope>
    <source>
        <strain evidence="2 3">CIRM-BRFM 2984</strain>
    </source>
</reference>
<accession>A0AAW0BV97</accession>
<feature type="region of interest" description="Disordered" evidence="1">
    <location>
        <begin position="840"/>
        <end position="876"/>
    </location>
</feature>
<feature type="compositionally biased region" description="Low complexity" evidence="1">
    <location>
        <begin position="513"/>
        <end position="534"/>
    </location>
</feature>
<dbReference type="EMBL" id="JAWWNJ010000026">
    <property type="protein sequence ID" value="KAK7030154.1"/>
    <property type="molecule type" value="Genomic_DNA"/>
</dbReference>
<evidence type="ECO:0000313" key="3">
    <source>
        <dbReference type="Proteomes" id="UP001362999"/>
    </source>
</evidence>
<feature type="region of interest" description="Disordered" evidence="1">
    <location>
        <begin position="432"/>
        <end position="498"/>
    </location>
</feature>
<feature type="region of interest" description="Disordered" evidence="1">
    <location>
        <begin position="577"/>
        <end position="819"/>
    </location>
</feature>
<proteinExistence type="predicted"/>
<evidence type="ECO:0000313" key="2">
    <source>
        <dbReference type="EMBL" id="KAK7030154.1"/>
    </source>
</evidence>
<comment type="caution">
    <text evidence="2">The sequence shown here is derived from an EMBL/GenBank/DDBJ whole genome shotgun (WGS) entry which is preliminary data.</text>
</comment>
<feature type="compositionally biased region" description="Gly residues" evidence="1">
    <location>
        <begin position="691"/>
        <end position="703"/>
    </location>
</feature>
<feature type="compositionally biased region" description="Low complexity" evidence="1">
    <location>
        <begin position="471"/>
        <end position="489"/>
    </location>
</feature>
<organism evidence="2 3">
    <name type="scientific">Favolaschia claudopus</name>
    <dbReference type="NCBI Taxonomy" id="2862362"/>
    <lineage>
        <taxon>Eukaryota</taxon>
        <taxon>Fungi</taxon>
        <taxon>Dikarya</taxon>
        <taxon>Basidiomycota</taxon>
        <taxon>Agaricomycotina</taxon>
        <taxon>Agaricomycetes</taxon>
        <taxon>Agaricomycetidae</taxon>
        <taxon>Agaricales</taxon>
        <taxon>Marasmiineae</taxon>
        <taxon>Mycenaceae</taxon>
        <taxon>Favolaschia</taxon>
    </lineage>
</organism>
<name>A0AAW0BV97_9AGAR</name>
<feature type="compositionally biased region" description="Low complexity" evidence="1">
    <location>
        <begin position="352"/>
        <end position="368"/>
    </location>
</feature>
<feature type="compositionally biased region" description="Low complexity" evidence="1">
    <location>
        <begin position="592"/>
        <end position="634"/>
    </location>
</feature>
<keyword evidence="3" id="KW-1185">Reference proteome</keyword>
<feature type="compositionally biased region" description="Gly residues" evidence="1">
    <location>
        <begin position="713"/>
        <end position="730"/>
    </location>
</feature>
<feature type="compositionally biased region" description="Basic and acidic residues" evidence="1">
    <location>
        <begin position="840"/>
        <end position="854"/>
    </location>
</feature>
<sequence>MPKGKKTKLPADKTAYLESFWLEFTELQPHLGNFWIKVTRGWLQNWPVERRLGLPLVDSTGAAIGEDARSPQEALAIGQAIETENKVVCNWYNNRSQKEKKALNEATPASSSTGAVGEMIAALGASSRRPRHSQRRQIWEKRNKDVINAALRAEGFKELMGVGYEGETVEERKERISRGRSAQQTLRQKVVKRLQLEATAEEMAIVEELYKSQEKPSRDSTESARTPEDFQQGIDEVGPLLKQVHTYVQQKTGLVGSTMLVGPIPNLGGRIGTQTYCHGVTAAGHTFDQAHSGWEDHVVKPLHQFGKKVFDHQTRRERAIRTQESSEPDNTTHSNTEDQTETGGSPTLGDIPPSETPTSTTSENGPTSRLPTPPPISPVSEARPTASEPPSNTSPRRTGLFLPGEDEDFGRQDYPPLDLDLDYLPLSNETLSNSDVFSVPPNLAGTPGPTPLSMITDDTSSGDRAGDIIRSLSTTPAASGTPAPANAQPAAPPPAPALSGFTQNWVFPSYSAPSTHTSMPSTPTFDNLRRGAPASAPPPARPFGSATALLAAGSMSVPSTPSRAEGSVYGRPQTAFQRAGTANPLPLRHVFTAGSPSTPAAPAPSTTAPTGPETTPPVAATTTTPAPTALVLPSPHRHPAPPTTAEHAAPPVVSITTPARVLSALTADDFPESRPLSNAPKAPKAATPAGQGQGGGRGGGARGRGTRGRGGRGRGGGGGAGGGAGGGGADTGYLLGHDAEGGNRWQLGTVSRQHNLNREAAATAAAAQKKLDQAARDRDHGIFYFPPPPPGTTPLPAEPAALGARAPPPEPRILGLRGASERTVKAGYVAPKKRTMEDIRKDAMKKREQKEAEKLAAAAKRKADAENVRPGPSKKK</sequence>
<evidence type="ECO:0000256" key="1">
    <source>
        <dbReference type="SAM" id="MobiDB-lite"/>
    </source>
</evidence>
<feature type="region of interest" description="Disordered" evidence="1">
    <location>
        <begin position="513"/>
        <end position="547"/>
    </location>
</feature>
<dbReference type="Proteomes" id="UP001362999">
    <property type="component" value="Unassembled WGS sequence"/>
</dbReference>
<dbReference type="AlphaFoldDB" id="A0AAW0BV97"/>
<protein>
    <submittedName>
        <fullName evidence="2">Uncharacterized protein</fullName>
    </submittedName>
</protein>
<feature type="compositionally biased region" description="Polar residues" evidence="1">
    <location>
        <begin position="322"/>
        <end position="334"/>
    </location>
</feature>
<feature type="compositionally biased region" description="Basic and acidic residues" evidence="1">
    <location>
        <begin position="769"/>
        <end position="781"/>
    </location>
</feature>
<feature type="compositionally biased region" description="Basic and acidic residues" evidence="1">
    <location>
        <begin position="309"/>
        <end position="321"/>
    </location>
</feature>
<gene>
    <name evidence="2" type="ORF">R3P38DRAFT_3189110</name>
</gene>
<feature type="region of interest" description="Disordered" evidence="1">
    <location>
        <begin position="309"/>
        <end position="416"/>
    </location>
</feature>
<feature type="compositionally biased region" description="Pro residues" evidence="1">
    <location>
        <begin position="785"/>
        <end position="797"/>
    </location>
</feature>